<evidence type="ECO:0000313" key="3">
    <source>
        <dbReference type="Proteomes" id="UP000694001"/>
    </source>
</evidence>
<dbReference type="Pfam" id="PF01124">
    <property type="entry name" value="MAPEG"/>
    <property type="match status" value="1"/>
</dbReference>
<organism evidence="2 3">
    <name type="scientific">Elioraea tepida</name>
    <dbReference type="NCBI Taxonomy" id="2843330"/>
    <lineage>
        <taxon>Bacteria</taxon>
        <taxon>Pseudomonadati</taxon>
        <taxon>Pseudomonadota</taxon>
        <taxon>Alphaproteobacteria</taxon>
        <taxon>Acetobacterales</taxon>
        <taxon>Elioraeaceae</taxon>
        <taxon>Elioraea</taxon>
    </lineage>
</organism>
<name>A0A975YKC4_9PROT</name>
<dbReference type="InterPro" id="IPR001129">
    <property type="entry name" value="Membr-assoc_MAPEG"/>
</dbReference>
<proteinExistence type="predicted"/>
<keyword evidence="3" id="KW-1185">Reference proteome</keyword>
<dbReference type="EMBL" id="CP076448">
    <property type="protein sequence ID" value="QXM25388.1"/>
    <property type="molecule type" value="Genomic_DNA"/>
</dbReference>
<keyword evidence="1" id="KW-0812">Transmembrane</keyword>
<keyword evidence="1" id="KW-1133">Transmembrane helix</keyword>
<evidence type="ECO:0000256" key="1">
    <source>
        <dbReference type="SAM" id="Phobius"/>
    </source>
</evidence>
<dbReference type="RefSeq" id="WP_218286444.1">
    <property type="nucleotide sequence ID" value="NZ_CP076448.1"/>
</dbReference>
<dbReference type="AlphaFoldDB" id="A0A975YKC4"/>
<keyword evidence="1" id="KW-0472">Membrane</keyword>
<reference evidence="2" key="1">
    <citation type="submission" date="2021-06" db="EMBL/GenBank/DDBJ databases">
        <title>Elioraea tepida, sp. nov., a moderately thermophilic aerobic anoxygenic phototrophic bacterium isolated from an alkaline siliceous hot spring mat community in Yellowstone National Park, WY, USA.</title>
        <authorList>
            <person name="Saini M.K."/>
            <person name="Yoshida S."/>
            <person name="Sebastian A."/>
            <person name="Hirose S."/>
            <person name="Hara E."/>
            <person name="Tamaki H."/>
            <person name="Soulier N.T."/>
            <person name="Albert I."/>
            <person name="Hanada S."/>
            <person name="Bryant D.A."/>
            <person name="Tank M."/>
        </authorList>
    </citation>
    <scope>NUCLEOTIDE SEQUENCE</scope>
    <source>
        <strain evidence="2">MS-P2</strain>
    </source>
</reference>
<feature type="transmembrane region" description="Helical" evidence="1">
    <location>
        <begin position="42"/>
        <end position="67"/>
    </location>
</feature>
<sequence length="167" mass="17055">MRLISLSLSLIGLAVAGLATWAISGAIGIPRGSSSMAFRLGLALAALLPAAMVLAAMVFAQMLLRFVTGAFDPLAGQDGRLLVLNQRVITNTVEQLAVFAPALLAWAAGADASAMPWVIALGVVFAAARIVFWIGYLIDPVARAAGMAPSAAASVAAIVAAVRAWIT</sequence>
<dbReference type="GO" id="GO:0016020">
    <property type="term" value="C:membrane"/>
    <property type="evidence" value="ECO:0007669"/>
    <property type="project" value="InterPro"/>
</dbReference>
<gene>
    <name evidence="2" type="ORF">KO353_03900</name>
</gene>
<dbReference type="KEGG" id="elio:KO353_03900"/>
<evidence type="ECO:0000313" key="2">
    <source>
        <dbReference type="EMBL" id="QXM25388.1"/>
    </source>
</evidence>
<feature type="transmembrane region" description="Helical" evidence="1">
    <location>
        <begin position="145"/>
        <end position="166"/>
    </location>
</feature>
<feature type="transmembrane region" description="Helical" evidence="1">
    <location>
        <begin position="114"/>
        <end position="138"/>
    </location>
</feature>
<accession>A0A975YKC4</accession>
<protein>
    <submittedName>
        <fullName evidence="2">MAPEG family protein</fullName>
    </submittedName>
</protein>
<feature type="transmembrane region" description="Helical" evidence="1">
    <location>
        <begin position="88"/>
        <end position="108"/>
    </location>
</feature>
<dbReference type="Proteomes" id="UP000694001">
    <property type="component" value="Chromosome"/>
</dbReference>